<dbReference type="EMBL" id="JBHFFA010000004">
    <property type="protein sequence ID" value="KAL2631256.1"/>
    <property type="molecule type" value="Genomic_DNA"/>
</dbReference>
<keyword evidence="2" id="KW-1185">Reference proteome</keyword>
<dbReference type="PANTHER" id="PTHR31672">
    <property type="entry name" value="BNACNNG10540D PROTEIN"/>
    <property type="match status" value="1"/>
</dbReference>
<protein>
    <recommendedName>
        <fullName evidence="3">F-box/kelch-repeat protein</fullName>
    </recommendedName>
</protein>
<dbReference type="Proteomes" id="UP001605036">
    <property type="component" value="Unassembled WGS sequence"/>
</dbReference>
<evidence type="ECO:0000313" key="2">
    <source>
        <dbReference type="Proteomes" id="UP001605036"/>
    </source>
</evidence>
<dbReference type="InterPro" id="IPR050796">
    <property type="entry name" value="SCF_F-box_component"/>
</dbReference>
<dbReference type="AlphaFoldDB" id="A0ABD1YKE5"/>
<proteinExistence type="predicted"/>
<organism evidence="1 2">
    <name type="scientific">Riccia fluitans</name>
    <dbReference type="NCBI Taxonomy" id="41844"/>
    <lineage>
        <taxon>Eukaryota</taxon>
        <taxon>Viridiplantae</taxon>
        <taxon>Streptophyta</taxon>
        <taxon>Embryophyta</taxon>
        <taxon>Marchantiophyta</taxon>
        <taxon>Marchantiopsida</taxon>
        <taxon>Marchantiidae</taxon>
        <taxon>Marchantiales</taxon>
        <taxon>Ricciaceae</taxon>
        <taxon>Riccia</taxon>
    </lineage>
</organism>
<accession>A0ABD1YKE5</accession>
<comment type="caution">
    <text evidence="1">The sequence shown here is derived from an EMBL/GenBank/DDBJ whole genome shotgun (WGS) entry which is preliminary data.</text>
</comment>
<sequence length="219" mass="24861">MATNEESGHYKLVVAGIHELPVNTFIYDSARNHWKDSSPVPTLPVVESGEWICCGKSVRAQGSLYWFAHEIDDGSVVRALVKFDLQREEWTIANEAEAISDEVDGVHIAALDEKVVLLDWENYSPLVDLLQLGPEIKLMDGRLKDFDKMLDDCYPVWSIGQGQVLYVVFEDFWLKDSLKVLVYDQSKGTTTWLPIREWPPGLGSHKSLWAFTPSFRAFA</sequence>
<gene>
    <name evidence="1" type="ORF">R1flu_015942</name>
</gene>
<dbReference type="PANTHER" id="PTHR31672:SF2">
    <property type="entry name" value="F-BOX DOMAIN-CONTAINING PROTEIN"/>
    <property type="match status" value="1"/>
</dbReference>
<evidence type="ECO:0000313" key="1">
    <source>
        <dbReference type="EMBL" id="KAL2631256.1"/>
    </source>
</evidence>
<name>A0ABD1YKE5_9MARC</name>
<evidence type="ECO:0008006" key="3">
    <source>
        <dbReference type="Google" id="ProtNLM"/>
    </source>
</evidence>
<reference evidence="1 2" key="1">
    <citation type="submission" date="2024-09" db="EMBL/GenBank/DDBJ databases">
        <title>Chromosome-scale assembly of Riccia fluitans.</title>
        <authorList>
            <person name="Paukszto L."/>
            <person name="Sawicki J."/>
            <person name="Karawczyk K."/>
            <person name="Piernik-Szablinska J."/>
            <person name="Szczecinska M."/>
            <person name="Mazdziarz M."/>
        </authorList>
    </citation>
    <scope>NUCLEOTIDE SEQUENCE [LARGE SCALE GENOMIC DNA]</scope>
    <source>
        <strain evidence="1">Rf_01</strain>
        <tissue evidence="1">Aerial parts of the thallus</tissue>
    </source>
</reference>